<comment type="caution">
    <text evidence="1">The sequence shown here is derived from an EMBL/GenBank/DDBJ whole genome shotgun (WGS) entry which is preliminary data.</text>
</comment>
<gene>
    <name evidence="1" type="ORF">TWF481_000198</name>
</gene>
<dbReference type="AlphaFoldDB" id="A0AAV9WN07"/>
<evidence type="ECO:0000313" key="1">
    <source>
        <dbReference type="EMBL" id="KAK6511277.1"/>
    </source>
</evidence>
<protein>
    <submittedName>
        <fullName evidence="1">Uncharacterized protein</fullName>
    </submittedName>
</protein>
<dbReference type="Proteomes" id="UP001370758">
    <property type="component" value="Unassembled WGS sequence"/>
</dbReference>
<evidence type="ECO:0000313" key="2">
    <source>
        <dbReference type="Proteomes" id="UP001370758"/>
    </source>
</evidence>
<dbReference type="EMBL" id="JAVHJL010000001">
    <property type="protein sequence ID" value="KAK6511277.1"/>
    <property type="molecule type" value="Genomic_DNA"/>
</dbReference>
<accession>A0AAV9WN07</accession>
<proteinExistence type="predicted"/>
<sequence length="113" mass="12444">MSLPEAFESLVWDIVFDIALELFARRVSSRLLSQLQLFGFGHQETETVPETSISEQSHSTTSTFSALMWAIGAASLLSEPLETLGARVIPHILDTNTTDGEELLYFLTAAITL</sequence>
<organism evidence="1 2">
    <name type="scientific">Arthrobotrys musiformis</name>
    <dbReference type="NCBI Taxonomy" id="47236"/>
    <lineage>
        <taxon>Eukaryota</taxon>
        <taxon>Fungi</taxon>
        <taxon>Dikarya</taxon>
        <taxon>Ascomycota</taxon>
        <taxon>Pezizomycotina</taxon>
        <taxon>Orbiliomycetes</taxon>
        <taxon>Orbiliales</taxon>
        <taxon>Orbiliaceae</taxon>
        <taxon>Arthrobotrys</taxon>
    </lineage>
</organism>
<keyword evidence="2" id="KW-1185">Reference proteome</keyword>
<name>A0AAV9WN07_9PEZI</name>
<reference evidence="1 2" key="1">
    <citation type="submission" date="2023-08" db="EMBL/GenBank/DDBJ databases">
        <authorList>
            <person name="Palmer J.M."/>
        </authorList>
    </citation>
    <scope>NUCLEOTIDE SEQUENCE [LARGE SCALE GENOMIC DNA]</scope>
    <source>
        <strain evidence="1 2">TWF481</strain>
    </source>
</reference>